<sequence>MADRFFPNIMPDFVAETPTSPTQEAEPEIGSSSLMKLLSMPYPSLSERFKRTALDLKETILTETWGATGQRVHDFTLYSGALGTALLLFKSYQVTSNTNDLSLCSQIIKACDSASLGSRDVTFICGRAGICALGAVAAKHLGRLSCQEISLMNCCMGKLGFLWACLFLNKHLGEGTISSAYMRAVVDEIIKNGRALGKRGRCPLMFEWYGEKYWGAAHGLAGIMDVLMDMELKPDELKMSRVFGDKEFMEAAVDAAEMVWKRGLLKRVGICHGISGNAYVFLSLYQLTGNLGFLYRAKAFACFLVDRANKLISEGELHRGDSPYSLFEGVGGMAYLLLDMIEPSQAKFPAYEQ</sequence>
<dbReference type="Gene3D" id="1.50.10.10">
    <property type="match status" value="2"/>
</dbReference>
<dbReference type="PANTHER" id="PTHR12736:SF22">
    <property type="entry name" value="LANC-LIKE PROTEIN GCL2"/>
    <property type="match status" value="1"/>
</dbReference>
<evidence type="ECO:0000256" key="1">
    <source>
        <dbReference type="PIRSR" id="PIRSR607822-1"/>
    </source>
</evidence>
<dbReference type="Pfam" id="PF05147">
    <property type="entry name" value="LANC_like"/>
    <property type="match status" value="2"/>
</dbReference>
<dbReference type="GO" id="GO:0046872">
    <property type="term" value="F:metal ion binding"/>
    <property type="evidence" value="ECO:0007669"/>
    <property type="project" value="UniProtKB-KW"/>
</dbReference>
<evidence type="ECO:0008006" key="4">
    <source>
        <dbReference type="Google" id="ProtNLM"/>
    </source>
</evidence>
<dbReference type="InterPro" id="IPR012341">
    <property type="entry name" value="6hp_glycosidase-like_sf"/>
</dbReference>
<dbReference type="GO" id="GO:0031179">
    <property type="term" value="P:peptide modification"/>
    <property type="evidence" value="ECO:0007669"/>
    <property type="project" value="InterPro"/>
</dbReference>
<proteinExistence type="predicted"/>
<name>A0A6J5UB26_PRUAR</name>
<dbReference type="InterPro" id="IPR007822">
    <property type="entry name" value="LANC-like"/>
</dbReference>
<dbReference type="AlphaFoldDB" id="A0A6J5UB26"/>
<dbReference type="SUPFAM" id="SSF158745">
    <property type="entry name" value="LanC-like"/>
    <property type="match status" value="1"/>
</dbReference>
<keyword evidence="1" id="KW-0862">Zinc</keyword>
<dbReference type="EMBL" id="CAEKDK010000003">
    <property type="protein sequence ID" value="CAB4273560.1"/>
    <property type="molecule type" value="Genomic_DNA"/>
</dbReference>
<dbReference type="Proteomes" id="UP000507222">
    <property type="component" value="Unassembled WGS sequence"/>
</dbReference>
<dbReference type="GO" id="GO:0005975">
    <property type="term" value="P:carbohydrate metabolic process"/>
    <property type="evidence" value="ECO:0007669"/>
    <property type="project" value="InterPro"/>
</dbReference>
<feature type="binding site" evidence="1">
    <location>
        <position position="272"/>
    </location>
    <ligand>
        <name>Zn(2+)</name>
        <dbReference type="ChEBI" id="CHEBI:29105"/>
    </ligand>
</feature>
<protein>
    <recommendedName>
        <fullName evidence="4">LanC-like protein GCL2</fullName>
    </recommendedName>
</protein>
<dbReference type="PANTHER" id="PTHR12736">
    <property type="entry name" value="LANC-LIKE PROTEIN"/>
    <property type="match status" value="1"/>
</dbReference>
<organism evidence="2 3">
    <name type="scientific">Prunus armeniaca</name>
    <name type="common">Apricot</name>
    <name type="synonym">Armeniaca vulgaris</name>
    <dbReference type="NCBI Taxonomy" id="36596"/>
    <lineage>
        <taxon>Eukaryota</taxon>
        <taxon>Viridiplantae</taxon>
        <taxon>Streptophyta</taxon>
        <taxon>Embryophyta</taxon>
        <taxon>Tracheophyta</taxon>
        <taxon>Spermatophyta</taxon>
        <taxon>Magnoliopsida</taxon>
        <taxon>eudicotyledons</taxon>
        <taxon>Gunneridae</taxon>
        <taxon>Pentapetalae</taxon>
        <taxon>rosids</taxon>
        <taxon>fabids</taxon>
        <taxon>Rosales</taxon>
        <taxon>Rosaceae</taxon>
        <taxon>Amygdaloideae</taxon>
        <taxon>Amygdaleae</taxon>
        <taxon>Prunus</taxon>
    </lineage>
</organism>
<feature type="binding site" evidence="1">
    <location>
        <position position="271"/>
    </location>
    <ligand>
        <name>Zn(2+)</name>
        <dbReference type="ChEBI" id="CHEBI:29105"/>
    </ligand>
</feature>
<accession>A0A6J5UB26</accession>
<evidence type="ECO:0000313" key="3">
    <source>
        <dbReference type="Proteomes" id="UP000507222"/>
    </source>
</evidence>
<keyword evidence="1" id="KW-0479">Metal-binding</keyword>
<dbReference type="PRINTS" id="PR01950">
    <property type="entry name" value="LANCSUPER"/>
</dbReference>
<dbReference type="GO" id="GO:0005886">
    <property type="term" value="C:plasma membrane"/>
    <property type="evidence" value="ECO:0007669"/>
    <property type="project" value="TreeGrafter"/>
</dbReference>
<dbReference type="CDD" id="cd04794">
    <property type="entry name" value="euk_LANCL"/>
    <property type="match status" value="1"/>
</dbReference>
<gene>
    <name evidence="2" type="ORF">CURHAP_LOCUS21460</name>
</gene>
<evidence type="ECO:0000313" key="2">
    <source>
        <dbReference type="EMBL" id="CAB4273560.1"/>
    </source>
</evidence>
<dbReference type="SMART" id="SM01260">
    <property type="entry name" value="LANC_like"/>
    <property type="match status" value="1"/>
</dbReference>
<reference evidence="2 3" key="1">
    <citation type="submission" date="2020-05" db="EMBL/GenBank/DDBJ databases">
        <authorList>
            <person name="Campoy J."/>
            <person name="Schneeberger K."/>
            <person name="Spophaly S."/>
        </authorList>
    </citation>
    <scope>NUCLEOTIDE SEQUENCE [LARGE SCALE GENOMIC DNA]</scope>
    <source>
        <strain evidence="2">PruArmRojPasFocal</strain>
    </source>
</reference>